<dbReference type="Gene3D" id="3.40.50.1010">
    <property type="entry name" value="5'-nuclease"/>
    <property type="match status" value="1"/>
</dbReference>
<dbReference type="InterPro" id="IPR043502">
    <property type="entry name" value="DNA/RNA_pol_sf"/>
</dbReference>
<keyword evidence="4 11" id="KW-0235">DNA replication</keyword>
<evidence type="ECO:0000256" key="3">
    <source>
        <dbReference type="ARBA" id="ARBA00022695"/>
    </source>
</evidence>
<proteinExistence type="inferred from homology"/>
<keyword evidence="3 11" id="KW-0548">Nucleotidyltransferase</keyword>
<dbReference type="Gene3D" id="3.30.70.370">
    <property type="match status" value="1"/>
</dbReference>
<evidence type="ECO:0000313" key="14">
    <source>
        <dbReference type="EMBL" id="PIZ92540.1"/>
    </source>
</evidence>
<dbReference type="Proteomes" id="UP000230078">
    <property type="component" value="Unassembled WGS sequence"/>
</dbReference>
<dbReference type="InterPro" id="IPR036279">
    <property type="entry name" value="5-3_exonuclease_C_sf"/>
</dbReference>
<dbReference type="CDD" id="cd09898">
    <property type="entry name" value="H3TH_53EXO"/>
    <property type="match status" value="1"/>
</dbReference>
<dbReference type="InterPro" id="IPR008918">
    <property type="entry name" value="HhH2"/>
</dbReference>
<dbReference type="CDD" id="cd09859">
    <property type="entry name" value="PIN_53EXO"/>
    <property type="match status" value="1"/>
</dbReference>
<evidence type="ECO:0000256" key="9">
    <source>
        <dbReference type="ARBA" id="ARBA00049244"/>
    </source>
</evidence>
<accession>A0A2M7V299</accession>
<sequence length="897" mass="100988">MSKVKKETYVIIDGHAVIHRAYHALPPMSAKDGSSVNAVYGFALMLLKTIQDLQPTYIAVSFDVAGGTFRDTIYAEYKATREKADDDLYAQIPLVYELVEAFGLPIYTKEGFEADDVIGTIAEKNKKHDNLTTIIVTGDKDLLQLVDDDVTEVYLLKKGMSDFELYNEAKVLEKFSFGPDRIVDYKALRGDASDNIPGVKGVGEKTATTLITEIGGIEEIYKEIKNSKSQIQNKISTSILKKLEEGEESAKMSFELATIRRDVPDISPILSDAKTETFNRDALIEVFRKFEFYSLLKRIPGEEQKDAQKTIKQKNKKSSKKILLVESKSFDVFLKEIMQETTFACKALLSHDDVLTADLLGFVFVSDHVNAFVDFKKLSDKEQKHVFDIFQNQKAIIVGHDLKQLVKVLFTQLPNYPIAPLFDIMIASYLLNSSTRAHDVQQIVLRELGEEMTTSDSQGSLFGVDPQVVADELDAIFRVADKYKSAFSKEDSTVFSTIEMPLIPVLADMELVGVAIDADMLGRLSKDAHSAIKKLETKIYKEAGEEFNVSSSVQLRDVLFETLALPTDMIKKRKTGYSTAASELEKLREYHDIIPLIEEYREIEKLRNTYIDVLPRLLNKKTRRIHTSFNQAVATTGRLSSSDPNLQNIPIRTDLGKEVRNAFVAADGYTLVAADYSQIELRIVAHLAKDKTLIDIFQNGEDVHTATAAVIQDVPIEDVTKEMRRKAKAVNFGVLYGMGAFGLASRTGITQSEAKVFIEKYFERFAGVATYLEEILKQAKKVGYVETLYGRRRYIPELSSRNYQVRNSGERMAINMPVQGTAADMMKLTMIAVHQKLEHRDDVHMLLQVHDELVLEVQKGKEKEIGELLQKEMADVLKLDVPVIVDVHSGQRWGELK</sequence>
<dbReference type="GO" id="GO:0006302">
    <property type="term" value="P:double-strand break repair"/>
    <property type="evidence" value="ECO:0007669"/>
    <property type="project" value="TreeGrafter"/>
</dbReference>
<dbReference type="InterPro" id="IPR012337">
    <property type="entry name" value="RNaseH-like_sf"/>
</dbReference>
<dbReference type="InterPro" id="IPR020045">
    <property type="entry name" value="DNA_polI_H3TH"/>
</dbReference>
<evidence type="ECO:0000256" key="4">
    <source>
        <dbReference type="ARBA" id="ARBA00022705"/>
    </source>
</evidence>
<dbReference type="InterPro" id="IPR002421">
    <property type="entry name" value="5-3_exonuclease"/>
</dbReference>
<dbReference type="EMBL" id="PFPI01000057">
    <property type="protein sequence ID" value="PIZ92540.1"/>
    <property type="molecule type" value="Genomic_DNA"/>
</dbReference>
<evidence type="ECO:0000256" key="2">
    <source>
        <dbReference type="ARBA" id="ARBA00022679"/>
    </source>
</evidence>
<gene>
    <name evidence="11" type="primary">polA</name>
    <name evidence="14" type="ORF">COX83_04075</name>
</gene>
<comment type="catalytic activity">
    <reaction evidence="9 11">
        <text>DNA(n) + a 2'-deoxyribonucleoside 5'-triphosphate = DNA(n+1) + diphosphate</text>
        <dbReference type="Rhea" id="RHEA:22508"/>
        <dbReference type="Rhea" id="RHEA-COMP:17339"/>
        <dbReference type="Rhea" id="RHEA-COMP:17340"/>
        <dbReference type="ChEBI" id="CHEBI:33019"/>
        <dbReference type="ChEBI" id="CHEBI:61560"/>
        <dbReference type="ChEBI" id="CHEBI:173112"/>
        <dbReference type="EC" id="2.7.7.7"/>
    </reaction>
</comment>
<keyword evidence="11" id="KW-0269">Exonuclease</keyword>
<dbReference type="Pfam" id="PF02739">
    <property type="entry name" value="5_3_exonuc_N"/>
    <property type="match status" value="1"/>
</dbReference>
<feature type="domain" description="5'-3' exonuclease" evidence="12">
    <location>
        <begin position="5"/>
        <end position="275"/>
    </location>
</feature>
<evidence type="ECO:0000256" key="7">
    <source>
        <dbReference type="ARBA" id="ARBA00023125"/>
    </source>
</evidence>
<evidence type="ECO:0000256" key="5">
    <source>
        <dbReference type="ARBA" id="ARBA00022763"/>
    </source>
</evidence>
<dbReference type="InterPro" id="IPR018320">
    <property type="entry name" value="DNA_polymerase_1"/>
</dbReference>
<keyword evidence="2 11" id="KW-0808">Transferase</keyword>
<dbReference type="FunFam" id="1.10.150.20:FF:000003">
    <property type="entry name" value="DNA polymerase I"/>
    <property type="match status" value="1"/>
</dbReference>
<dbReference type="SUPFAM" id="SSF47807">
    <property type="entry name" value="5' to 3' exonuclease, C-terminal subdomain"/>
    <property type="match status" value="1"/>
</dbReference>
<evidence type="ECO:0000256" key="1">
    <source>
        <dbReference type="ARBA" id="ARBA00007705"/>
    </source>
</evidence>
<dbReference type="Gene3D" id="1.20.1060.10">
    <property type="entry name" value="Taq DNA Polymerase, Chain T, domain 4"/>
    <property type="match status" value="1"/>
</dbReference>
<dbReference type="SMART" id="SM00482">
    <property type="entry name" value="POLAc"/>
    <property type="match status" value="1"/>
</dbReference>
<evidence type="ECO:0000313" key="15">
    <source>
        <dbReference type="Proteomes" id="UP000230078"/>
    </source>
</evidence>
<reference evidence="15" key="1">
    <citation type="submission" date="2017-09" db="EMBL/GenBank/DDBJ databases">
        <title>Depth-based differentiation of microbial function through sediment-hosted aquifers and enrichment of novel symbionts in the deep terrestrial subsurface.</title>
        <authorList>
            <person name="Probst A.J."/>
            <person name="Ladd B."/>
            <person name="Jarett J.K."/>
            <person name="Geller-Mcgrath D.E."/>
            <person name="Sieber C.M.K."/>
            <person name="Emerson J.B."/>
            <person name="Anantharaman K."/>
            <person name="Thomas B.C."/>
            <person name="Malmstrom R."/>
            <person name="Stieglmeier M."/>
            <person name="Klingl A."/>
            <person name="Woyke T."/>
            <person name="Ryan C.M."/>
            <person name="Banfield J.F."/>
        </authorList>
    </citation>
    <scope>NUCLEOTIDE SEQUENCE [LARGE SCALE GENOMIC DNA]</scope>
</reference>
<keyword evidence="7 11" id="KW-0238">DNA-binding</keyword>
<dbReference type="InterPro" id="IPR019760">
    <property type="entry name" value="DNA-dir_DNA_pol_A_CS"/>
</dbReference>
<dbReference type="PRINTS" id="PR00868">
    <property type="entry name" value="DNAPOLI"/>
</dbReference>
<evidence type="ECO:0000256" key="10">
    <source>
        <dbReference type="NCBIfam" id="TIGR00593"/>
    </source>
</evidence>
<dbReference type="GO" id="GO:0008409">
    <property type="term" value="F:5'-3' exonuclease activity"/>
    <property type="evidence" value="ECO:0007669"/>
    <property type="project" value="UniProtKB-UniRule"/>
</dbReference>
<dbReference type="SUPFAM" id="SSF53098">
    <property type="entry name" value="Ribonuclease H-like"/>
    <property type="match status" value="1"/>
</dbReference>
<keyword evidence="8 11" id="KW-0234">DNA repair</keyword>
<name>A0A2M7V299_9BACT</name>
<evidence type="ECO:0000259" key="13">
    <source>
        <dbReference type="SMART" id="SM00482"/>
    </source>
</evidence>
<comment type="similarity">
    <text evidence="1 11">Belongs to the DNA polymerase type-A family.</text>
</comment>
<dbReference type="EC" id="2.7.7.7" evidence="10 11"/>
<keyword evidence="5 11" id="KW-0227">DNA damage</keyword>
<dbReference type="Gene3D" id="1.10.150.20">
    <property type="entry name" value="5' to 3' exonuclease, C-terminal subdomain"/>
    <property type="match status" value="2"/>
</dbReference>
<dbReference type="CDD" id="cd08637">
    <property type="entry name" value="DNA_pol_A_pol_I_C"/>
    <property type="match status" value="1"/>
</dbReference>
<dbReference type="InterPro" id="IPR020046">
    <property type="entry name" value="5-3_exonucl_a-hlix_arch_N"/>
</dbReference>
<dbReference type="NCBIfam" id="TIGR00593">
    <property type="entry name" value="pola"/>
    <property type="match status" value="1"/>
</dbReference>
<dbReference type="FunFam" id="1.10.150.20:FF:000002">
    <property type="entry name" value="DNA polymerase I"/>
    <property type="match status" value="1"/>
</dbReference>
<dbReference type="Gene3D" id="3.30.420.10">
    <property type="entry name" value="Ribonuclease H-like superfamily/Ribonuclease H"/>
    <property type="match status" value="1"/>
</dbReference>
<dbReference type="InterPro" id="IPR029060">
    <property type="entry name" value="PIN-like_dom_sf"/>
</dbReference>
<evidence type="ECO:0000256" key="6">
    <source>
        <dbReference type="ARBA" id="ARBA00022932"/>
    </source>
</evidence>
<keyword evidence="11" id="KW-0540">Nuclease</keyword>
<keyword evidence="6 11" id="KW-0239">DNA-directed DNA polymerase</keyword>
<dbReference type="InterPro" id="IPR001098">
    <property type="entry name" value="DNA-dir_DNA_pol_A_palm_dom"/>
</dbReference>
<dbReference type="InterPro" id="IPR036397">
    <property type="entry name" value="RNaseH_sf"/>
</dbReference>
<protein>
    <recommendedName>
        <fullName evidence="10 11">DNA polymerase I</fullName>
        <ecNumber evidence="10 11">2.7.7.7</ecNumber>
    </recommendedName>
</protein>
<dbReference type="GO" id="GO:0003677">
    <property type="term" value="F:DNA binding"/>
    <property type="evidence" value="ECO:0007669"/>
    <property type="project" value="UniProtKB-UniRule"/>
</dbReference>
<comment type="function">
    <text evidence="11">In addition to polymerase activity, this DNA polymerase exhibits 5'-3' exonuclease activity.</text>
</comment>
<dbReference type="NCBIfam" id="NF004397">
    <property type="entry name" value="PRK05755.1"/>
    <property type="match status" value="1"/>
</dbReference>
<dbReference type="AlphaFoldDB" id="A0A2M7V299"/>
<evidence type="ECO:0000256" key="11">
    <source>
        <dbReference type="RuleBase" id="RU004460"/>
    </source>
</evidence>
<dbReference type="InterPro" id="IPR002298">
    <property type="entry name" value="DNA_polymerase_A"/>
</dbReference>
<comment type="caution">
    <text evidence="14">The sequence shown here is derived from an EMBL/GenBank/DDBJ whole genome shotgun (WGS) entry which is preliminary data.</text>
</comment>
<dbReference type="FunFam" id="1.20.1060.10:FF:000001">
    <property type="entry name" value="DNA polymerase I"/>
    <property type="match status" value="1"/>
</dbReference>
<dbReference type="CDD" id="cd06140">
    <property type="entry name" value="DNA_polA_I_Bacillus_like_exo"/>
    <property type="match status" value="1"/>
</dbReference>
<feature type="domain" description="DNA-directed DNA polymerase family A palm" evidence="13">
    <location>
        <begin position="656"/>
        <end position="861"/>
    </location>
</feature>
<dbReference type="PROSITE" id="PS00447">
    <property type="entry name" value="DNA_POLYMERASE_A"/>
    <property type="match status" value="1"/>
</dbReference>
<dbReference type="PANTHER" id="PTHR10133:SF27">
    <property type="entry name" value="DNA POLYMERASE NU"/>
    <property type="match status" value="1"/>
</dbReference>
<dbReference type="Pfam" id="PF00476">
    <property type="entry name" value="DNA_pol_A"/>
    <property type="match status" value="1"/>
</dbReference>
<dbReference type="InterPro" id="IPR054690">
    <property type="entry name" value="DNA_polI_exonuclease"/>
</dbReference>
<dbReference type="GO" id="GO:0003887">
    <property type="term" value="F:DNA-directed DNA polymerase activity"/>
    <property type="evidence" value="ECO:0007669"/>
    <property type="project" value="UniProtKB-UniRule"/>
</dbReference>
<keyword evidence="11" id="KW-0378">Hydrolase</keyword>
<evidence type="ECO:0000259" key="12">
    <source>
        <dbReference type="SMART" id="SM00475"/>
    </source>
</evidence>
<dbReference type="SMART" id="SM00279">
    <property type="entry name" value="HhH2"/>
    <property type="match status" value="1"/>
</dbReference>
<dbReference type="SUPFAM" id="SSF56672">
    <property type="entry name" value="DNA/RNA polymerases"/>
    <property type="match status" value="1"/>
</dbReference>
<dbReference type="SMART" id="SM00475">
    <property type="entry name" value="53EXOc"/>
    <property type="match status" value="1"/>
</dbReference>
<evidence type="ECO:0000256" key="8">
    <source>
        <dbReference type="ARBA" id="ARBA00023204"/>
    </source>
</evidence>
<dbReference type="Pfam" id="PF01367">
    <property type="entry name" value="5_3_exonuc"/>
    <property type="match status" value="1"/>
</dbReference>
<dbReference type="Pfam" id="PF22619">
    <property type="entry name" value="DNA_polI_exo1"/>
    <property type="match status" value="1"/>
</dbReference>
<dbReference type="GO" id="GO:0006261">
    <property type="term" value="P:DNA-templated DNA replication"/>
    <property type="evidence" value="ECO:0007669"/>
    <property type="project" value="UniProtKB-UniRule"/>
</dbReference>
<dbReference type="SUPFAM" id="SSF88723">
    <property type="entry name" value="PIN domain-like"/>
    <property type="match status" value="1"/>
</dbReference>
<dbReference type="PANTHER" id="PTHR10133">
    <property type="entry name" value="DNA POLYMERASE I"/>
    <property type="match status" value="1"/>
</dbReference>
<organism evidence="14 15">
    <name type="scientific">Candidatus Magasanikbacteria bacterium CG_4_10_14_0_2_um_filter_41_31</name>
    <dbReference type="NCBI Taxonomy" id="1974639"/>
    <lineage>
        <taxon>Bacteria</taxon>
        <taxon>Candidatus Magasanikiibacteriota</taxon>
    </lineage>
</organism>